<keyword evidence="17" id="KW-1185">Reference proteome</keyword>
<keyword evidence="5" id="KW-0328">Glycosyltransferase</keyword>
<dbReference type="InterPro" id="IPR003440">
    <property type="entry name" value="Glyco_trans_48_dom"/>
</dbReference>
<feature type="transmembrane region" description="Helical" evidence="14">
    <location>
        <begin position="689"/>
        <end position="706"/>
    </location>
</feature>
<keyword evidence="11" id="KW-0961">Cell wall biogenesis/degradation</keyword>
<reference evidence="16 17" key="1">
    <citation type="submission" date="2023-12" db="EMBL/GenBank/DDBJ databases">
        <title>A high-quality genome assembly for Dillenia turbinata (Dilleniales).</title>
        <authorList>
            <person name="Chanderbali A."/>
        </authorList>
    </citation>
    <scope>NUCLEOTIDE SEQUENCE [LARGE SCALE GENOMIC DNA]</scope>
    <source>
        <strain evidence="16">LSX21</strain>
        <tissue evidence="16">Leaf</tissue>
    </source>
</reference>
<keyword evidence="7 14" id="KW-0812">Transmembrane</keyword>
<feature type="transmembrane region" description="Helical" evidence="14">
    <location>
        <begin position="532"/>
        <end position="552"/>
    </location>
</feature>
<evidence type="ECO:0000256" key="1">
    <source>
        <dbReference type="ARBA" id="ARBA00004651"/>
    </source>
</evidence>
<evidence type="ECO:0000256" key="4">
    <source>
        <dbReference type="ARBA" id="ARBA00022475"/>
    </source>
</evidence>
<comment type="subcellular location">
    <subcellularLocation>
        <location evidence="1">Cell membrane</location>
        <topology evidence="1">Multi-pass membrane protein</topology>
    </subcellularLocation>
</comment>
<evidence type="ECO:0000256" key="5">
    <source>
        <dbReference type="ARBA" id="ARBA00022676"/>
    </source>
</evidence>
<gene>
    <name evidence="16" type="ORF">RJ641_036578</name>
</gene>
<name>A0AAN8VHI3_9MAGN</name>
<proteinExistence type="inferred from homology"/>
<evidence type="ECO:0000256" key="9">
    <source>
        <dbReference type="ARBA" id="ARBA00022989"/>
    </source>
</evidence>
<dbReference type="GO" id="GO:0006075">
    <property type="term" value="P:(1-&gt;3)-beta-D-glucan biosynthetic process"/>
    <property type="evidence" value="ECO:0007669"/>
    <property type="project" value="InterPro"/>
</dbReference>
<feature type="transmembrane region" description="Helical" evidence="14">
    <location>
        <begin position="711"/>
        <end position="727"/>
    </location>
</feature>
<accession>A0AAN8VHI3</accession>
<evidence type="ECO:0000313" key="16">
    <source>
        <dbReference type="EMBL" id="KAK6933684.1"/>
    </source>
</evidence>
<dbReference type="GO" id="GO:0000148">
    <property type="term" value="C:1,3-beta-D-glucan synthase complex"/>
    <property type="evidence" value="ECO:0007669"/>
    <property type="project" value="InterPro"/>
</dbReference>
<keyword evidence="10 14" id="KW-0472">Membrane</keyword>
<evidence type="ECO:0000256" key="10">
    <source>
        <dbReference type="ARBA" id="ARBA00023136"/>
    </source>
</evidence>
<comment type="catalytic activity">
    <reaction evidence="13">
        <text>[(1-&gt;3)-beta-D-glucosyl](n) + UDP-alpha-D-glucose = [(1-&gt;3)-beta-D-glucosyl](n+1) + UDP + H(+)</text>
        <dbReference type="Rhea" id="RHEA:21476"/>
        <dbReference type="Rhea" id="RHEA-COMP:11146"/>
        <dbReference type="Rhea" id="RHEA-COMP:14303"/>
        <dbReference type="ChEBI" id="CHEBI:15378"/>
        <dbReference type="ChEBI" id="CHEBI:37671"/>
        <dbReference type="ChEBI" id="CHEBI:58223"/>
        <dbReference type="ChEBI" id="CHEBI:58885"/>
        <dbReference type="EC" id="2.4.1.34"/>
    </reaction>
</comment>
<dbReference type="Proteomes" id="UP001370490">
    <property type="component" value="Unassembled WGS sequence"/>
</dbReference>
<evidence type="ECO:0000313" key="17">
    <source>
        <dbReference type="Proteomes" id="UP001370490"/>
    </source>
</evidence>
<dbReference type="InterPro" id="IPR058851">
    <property type="entry name" value="CALS1_helical"/>
</dbReference>
<dbReference type="InterPro" id="IPR039431">
    <property type="entry name" value="Vta1/CALS_N"/>
</dbReference>
<feature type="transmembrane region" description="Helical" evidence="14">
    <location>
        <begin position="637"/>
        <end position="657"/>
    </location>
</feature>
<evidence type="ECO:0000256" key="14">
    <source>
        <dbReference type="SAM" id="Phobius"/>
    </source>
</evidence>
<evidence type="ECO:0000256" key="7">
    <source>
        <dbReference type="ARBA" id="ARBA00022692"/>
    </source>
</evidence>
<keyword evidence="4" id="KW-1003">Cell membrane</keyword>
<dbReference type="Pfam" id="PF04652">
    <property type="entry name" value="Vta1"/>
    <property type="match status" value="1"/>
</dbReference>
<dbReference type="Pfam" id="PF02364">
    <property type="entry name" value="Glucan_synthase"/>
    <property type="match status" value="1"/>
</dbReference>
<dbReference type="SMART" id="SM01205">
    <property type="entry name" value="FKS1_dom1"/>
    <property type="match status" value="1"/>
</dbReference>
<evidence type="ECO:0000256" key="12">
    <source>
        <dbReference type="ARBA" id="ARBA00032165"/>
    </source>
</evidence>
<evidence type="ECO:0000256" key="11">
    <source>
        <dbReference type="ARBA" id="ARBA00023316"/>
    </source>
</evidence>
<dbReference type="GO" id="GO:0005886">
    <property type="term" value="C:plasma membrane"/>
    <property type="evidence" value="ECO:0007669"/>
    <property type="project" value="UniProtKB-SubCell"/>
</dbReference>
<sequence>MAAYNRRVSEQHQQPQRRLMRTQTAGNLGEGMLDSEVVPSSLVEIAPILRVANEVEASNPRVAYLCRFYAFEKAHRLDPTSSGRGVRQFKTALLQRLERENKPTLVKRSKVSDAREMQSFYRHYYQKYIEALQDATGKADRAQLTKAYQTASVLFDVLKAVNLTESIEVADELVSSPFKAVPFGIVIMQAHSKVEEKKQIYVPYNILPLDPDSSNQAIMRFPEIQASVSALRNTRGLPWPRDHKKKVNEDVLDWLQVMFGFQKDNVANQREHLILLLANVHIRQFPKPDHQHPKLDEHAVTDVMKKLFKNYKKWCKYLRRKSSLWLPTIQQEVQQRKLLYMGLYLLIWGEAANLRFMPECLCYIYHHMAFELYGLLAGNVSPTTGENIKPAYGGENEAFLRKVVTPIYKVIEKEAKRNRGGKLKHSQWRNYDDLNEYFWSVDCFRLGWPMRADADFFAMPPEMFQNEKYEVVDLSYLVLTGDPGSIFEGEVFKKVLSVFITAAILKLGEAMLDIVLSWKAWKSMSFHVKLRYILKAVSAAVWVIILPVTYAYTWKNPPGFAQTIKGWFGNGSSSPSLFIIAVVIYLSPNMLSTLLFLFPYIRRFLESSDYKIVMLMMWWAQPRLYVGRAMHESSLSLFKYTMFWILLMVAKLAFSYYDEIRPLVNPTKAVMKVSITTYQWHEFFPQAKNNIGVVIALWAPIVLVYFMDTQIWYAIFSTIFGGMYGAFRRLGEFLPSVTSMDHLPDVDFFFLSISNLPLVSSCASYSDAKCIVLDNQMVYARKRDTIPEPRQDQSANTSPGNEIRTLGMLRSRFQSLPGAFNACLIPVEKNKETKRGLKATFSRKFPQIPSNSEKEAAKFAQMWNMIISSFREEDLINYREMDLLLMPYWADRDLDLIQWPPFLLASKIPIAVDMAKDSTGEGRELKKRLSTDDYMNCAVRECYASFRNIINFLVQGEREKLVIKDIFDKVDELIQKDDIIKELNMSALPNLYEQFVKLVEILLENKEEDKNQVVIILLNMLELATRDMMEDSVSGLLESSHGGSFADNEGMAPLDQQNKYFEALRFPVTPETEAWKEKIKRLHLLLTVKESAMDVPSNLEARRRISFFSNSLFMDMPTAPKVRNMLSFSVLTPYYMEDVLFTINALEEQNEDGVSILFYLQKIFPDEWTTFLERVGCNTEDDLRKNFAKLEEELRLWASYRGQTLTKTVRGMMYYRKALELQAFLDMAKHEELLEGYKALESNTEEHGKSERSLWAQCQAVADMKFTYVVSCQQYGNQKRSADARAQDILKLMTTYPSLRVAYIDEVELTSKDKSKKDEKVYYSTLVKAALPKSTSASDTVQSLDQVSECSAAYNRKNCGYRFIGF</sequence>
<keyword evidence="9 14" id="KW-1133">Transmembrane helix</keyword>
<dbReference type="Pfam" id="PF14288">
    <property type="entry name" value="FKS1_dom1"/>
    <property type="match status" value="1"/>
</dbReference>
<dbReference type="PANTHER" id="PTHR12741:SF70">
    <property type="entry name" value="CALLOSE SYNTHASE 2-RELATED"/>
    <property type="match status" value="1"/>
</dbReference>
<feature type="transmembrane region" description="Helical" evidence="14">
    <location>
        <begin position="577"/>
        <end position="601"/>
    </location>
</feature>
<dbReference type="Pfam" id="PF25968">
    <property type="entry name" value="CALS1"/>
    <property type="match status" value="1"/>
</dbReference>
<dbReference type="PANTHER" id="PTHR12741">
    <property type="entry name" value="LYST-INTERACTING PROTEIN LIP5 DOPAMINE RESPONSIVE PROTEIN DRG-1"/>
    <property type="match status" value="1"/>
</dbReference>
<evidence type="ECO:0000256" key="6">
    <source>
        <dbReference type="ARBA" id="ARBA00022679"/>
    </source>
</evidence>
<dbReference type="Gene3D" id="1.25.40.270">
    <property type="entry name" value="Vacuolar protein sorting-associated protein vta1"/>
    <property type="match status" value="1"/>
</dbReference>
<evidence type="ECO:0000256" key="2">
    <source>
        <dbReference type="ARBA" id="ARBA00009040"/>
    </source>
</evidence>
<comment type="caution">
    <text evidence="16">The sequence shown here is derived from an EMBL/GenBank/DDBJ whole genome shotgun (WGS) entry which is preliminary data.</text>
</comment>
<organism evidence="16 17">
    <name type="scientific">Dillenia turbinata</name>
    <dbReference type="NCBI Taxonomy" id="194707"/>
    <lineage>
        <taxon>Eukaryota</taxon>
        <taxon>Viridiplantae</taxon>
        <taxon>Streptophyta</taxon>
        <taxon>Embryophyta</taxon>
        <taxon>Tracheophyta</taxon>
        <taxon>Spermatophyta</taxon>
        <taxon>Magnoliopsida</taxon>
        <taxon>eudicotyledons</taxon>
        <taxon>Gunneridae</taxon>
        <taxon>Pentapetalae</taxon>
        <taxon>Dilleniales</taxon>
        <taxon>Dilleniaceae</taxon>
        <taxon>Dillenia</taxon>
    </lineage>
</organism>
<dbReference type="InterPro" id="IPR023175">
    <property type="entry name" value="Vta1/CALS_N_sf"/>
</dbReference>
<keyword evidence="6" id="KW-0808">Transferase</keyword>
<feature type="domain" description="1,3-beta-glucan synthase component FKS1-like" evidence="15">
    <location>
        <begin position="335"/>
        <end position="451"/>
    </location>
</feature>
<dbReference type="EMBL" id="JBAMMX010000009">
    <property type="protein sequence ID" value="KAK6933684.1"/>
    <property type="molecule type" value="Genomic_DNA"/>
</dbReference>
<protein>
    <recommendedName>
        <fullName evidence="12">1,3-beta-glucan synthase</fullName>
        <ecNumber evidence="3">2.4.1.34</ecNumber>
    </recommendedName>
    <alternativeName>
        <fullName evidence="12">1,3-beta-glucan synthase</fullName>
    </alternativeName>
</protein>
<evidence type="ECO:0000259" key="15">
    <source>
        <dbReference type="SMART" id="SM01205"/>
    </source>
</evidence>
<dbReference type="GO" id="GO:0008360">
    <property type="term" value="P:regulation of cell shape"/>
    <property type="evidence" value="ECO:0007669"/>
    <property type="project" value="UniProtKB-KW"/>
</dbReference>
<comment type="similarity">
    <text evidence="2">Belongs to the glycosyltransferase 48 family.</text>
</comment>
<dbReference type="GO" id="GO:0071555">
    <property type="term" value="P:cell wall organization"/>
    <property type="evidence" value="ECO:0007669"/>
    <property type="project" value="UniProtKB-KW"/>
</dbReference>
<keyword evidence="8" id="KW-0133">Cell shape</keyword>
<dbReference type="EC" id="2.4.1.34" evidence="3"/>
<evidence type="ECO:0000256" key="13">
    <source>
        <dbReference type="ARBA" id="ARBA00047777"/>
    </source>
</evidence>
<dbReference type="FunFam" id="1.25.40.270:FF:000002">
    <property type="entry name" value="callose synthase 3"/>
    <property type="match status" value="1"/>
</dbReference>
<evidence type="ECO:0000256" key="3">
    <source>
        <dbReference type="ARBA" id="ARBA00012589"/>
    </source>
</evidence>
<feature type="transmembrane region" description="Helical" evidence="14">
    <location>
        <begin position="495"/>
        <end position="520"/>
    </location>
</feature>
<evidence type="ECO:0000256" key="8">
    <source>
        <dbReference type="ARBA" id="ARBA00022960"/>
    </source>
</evidence>
<dbReference type="GO" id="GO:0003843">
    <property type="term" value="F:1,3-beta-D-glucan synthase activity"/>
    <property type="evidence" value="ECO:0007669"/>
    <property type="project" value="UniProtKB-EC"/>
</dbReference>
<dbReference type="InterPro" id="IPR026899">
    <property type="entry name" value="FKS1-like_dom1"/>
</dbReference>